<name>J9VWA2_CRYN9</name>
<feature type="compositionally biased region" description="Low complexity" evidence="1">
    <location>
        <begin position="1149"/>
        <end position="1165"/>
    </location>
</feature>
<feature type="compositionally biased region" description="Low complexity" evidence="1">
    <location>
        <begin position="753"/>
        <end position="764"/>
    </location>
</feature>
<feature type="region of interest" description="Disordered" evidence="1">
    <location>
        <begin position="38"/>
        <end position="103"/>
    </location>
</feature>
<feature type="compositionally biased region" description="Acidic residues" evidence="1">
    <location>
        <begin position="1559"/>
        <end position="1572"/>
    </location>
</feature>
<protein>
    <submittedName>
        <fullName evidence="2">Uncharacterized protein</fullName>
    </submittedName>
</protein>
<dbReference type="PANTHER" id="PTHR48125">
    <property type="entry name" value="LP07818P1"/>
    <property type="match status" value="1"/>
</dbReference>
<feature type="compositionally biased region" description="Acidic residues" evidence="1">
    <location>
        <begin position="422"/>
        <end position="446"/>
    </location>
</feature>
<feature type="compositionally biased region" description="Pro residues" evidence="1">
    <location>
        <begin position="44"/>
        <end position="57"/>
    </location>
</feature>
<feature type="compositionally biased region" description="Acidic residues" evidence="1">
    <location>
        <begin position="218"/>
        <end position="244"/>
    </location>
</feature>
<feature type="region of interest" description="Disordered" evidence="1">
    <location>
        <begin position="207"/>
        <end position="390"/>
    </location>
</feature>
<feature type="compositionally biased region" description="Basic and acidic residues" evidence="1">
    <location>
        <begin position="1001"/>
        <end position="1011"/>
    </location>
</feature>
<feature type="compositionally biased region" description="Basic and acidic residues" evidence="1">
    <location>
        <begin position="1048"/>
        <end position="1063"/>
    </location>
</feature>
<evidence type="ECO:0000313" key="2">
    <source>
        <dbReference type="EMBL" id="AFR95970.1"/>
    </source>
</evidence>
<reference evidence="2 3" key="1">
    <citation type="journal article" date="2014" name="PLoS Genet.">
        <title>Analysis of the genome and transcriptome of Cryptococcus neoformans var. grubii reveals complex RNA expression and microevolution leading to virulence attenuation.</title>
        <authorList>
            <person name="Janbon G."/>
            <person name="Ormerod K.L."/>
            <person name="Paulet D."/>
            <person name="Byrnes E.J.III."/>
            <person name="Yadav V."/>
            <person name="Chatterjee G."/>
            <person name="Mullapudi N."/>
            <person name="Hon C.C."/>
            <person name="Billmyre R.B."/>
            <person name="Brunel F."/>
            <person name="Bahn Y.S."/>
            <person name="Chen W."/>
            <person name="Chen Y."/>
            <person name="Chow E.W."/>
            <person name="Coppee J.Y."/>
            <person name="Floyd-Averette A."/>
            <person name="Gaillardin C."/>
            <person name="Gerik K.J."/>
            <person name="Goldberg J."/>
            <person name="Gonzalez-Hilarion S."/>
            <person name="Gujja S."/>
            <person name="Hamlin J.L."/>
            <person name="Hsueh Y.P."/>
            <person name="Ianiri G."/>
            <person name="Jones S."/>
            <person name="Kodira C.D."/>
            <person name="Kozubowski L."/>
            <person name="Lam W."/>
            <person name="Marra M."/>
            <person name="Mesner L.D."/>
            <person name="Mieczkowski P.A."/>
            <person name="Moyrand F."/>
            <person name="Nielsen K."/>
            <person name="Proux C."/>
            <person name="Rossignol T."/>
            <person name="Schein J.E."/>
            <person name="Sun S."/>
            <person name="Wollschlaeger C."/>
            <person name="Wood I.A."/>
            <person name="Zeng Q."/>
            <person name="Neuveglise C."/>
            <person name="Newlon C.S."/>
            <person name="Perfect J.R."/>
            <person name="Lodge J.K."/>
            <person name="Idnurm A."/>
            <person name="Stajich J.E."/>
            <person name="Kronstad J.W."/>
            <person name="Sanyal K."/>
            <person name="Heitman J."/>
            <person name="Fraser J.A."/>
            <person name="Cuomo C.A."/>
            <person name="Dietrich F.S."/>
        </authorList>
    </citation>
    <scope>NUCLEOTIDE SEQUENCE [LARGE SCALE GENOMIC DNA]</scope>
    <source>
        <strain evidence="3">H99 / ATCC 208821 / CBS 10515 / FGSC 9487</strain>
    </source>
</reference>
<dbReference type="VEuPathDB" id="FungiDB:CNAG_06683"/>
<feature type="region of interest" description="Disordered" evidence="1">
    <location>
        <begin position="564"/>
        <end position="593"/>
    </location>
</feature>
<evidence type="ECO:0000313" key="3">
    <source>
        <dbReference type="Proteomes" id="UP000010091"/>
    </source>
</evidence>
<dbReference type="HOGENOM" id="CLU_004703_0_0_1"/>
<feature type="compositionally biased region" description="Basic and acidic residues" evidence="1">
    <location>
        <begin position="72"/>
        <end position="87"/>
    </location>
</feature>
<feature type="compositionally biased region" description="Low complexity" evidence="1">
    <location>
        <begin position="773"/>
        <end position="782"/>
    </location>
</feature>
<feature type="region of interest" description="Disordered" evidence="1">
    <location>
        <begin position="1285"/>
        <end position="1621"/>
    </location>
</feature>
<feature type="compositionally biased region" description="Acidic residues" evidence="1">
    <location>
        <begin position="499"/>
        <end position="508"/>
    </location>
</feature>
<feature type="compositionally biased region" description="Acidic residues" evidence="1">
    <location>
        <begin position="564"/>
        <end position="588"/>
    </location>
</feature>
<feature type="compositionally biased region" description="Acidic residues" evidence="1">
    <location>
        <begin position="952"/>
        <end position="963"/>
    </location>
</feature>
<dbReference type="GeneID" id="23889861"/>
<dbReference type="Proteomes" id="UP000010091">
    <property type="component" value="Chromosome 7"/>
</dbReference>
<feature type="compositionally biased region" description="Pro residues" evidence="1">
    <location>
        <begin position="1"/>
        <end position="18"/>
    </location>
</feature>
<feature type="compositionally biased region" description="Low complexity" evidence="1">
    <location>
        <begin position="811"/>
        <end position="820"/>
    </location>
</feature>
<feature type="compositionally biased region" description="Low complexity" evidence="1">
    <location>
        <begin position="936"/>
        <end position="951"/>
    </location>
</feature>
<proteinExistence type="predicted"/>
<feature type="region of interest" description="Disordered" evidence="1">
    <location>
        <begin position="1001"/>
        <end position="1130"/>
    </location>
</feature>
<feature type="region of interest" description="Disordered" evidence="1">
    <location>
        <begin position="642"/>
        <end position="984"/>
    </location>
</feature>
<dbReference type="KEGG" id="cng:CNAG_06683"/>
<feature type="compositionally biased region" description="Basic and acidic residues" evidence="1">
    <location>
        <begin position="1285"/>
        <end position="1297"/>
    </location>
</feature>
<feature type="region of interest" description="Disordered" evidence="1">
    <location>
        <begin position="116"/>
        <end position="166"/>
    </location>
</feature>
<evidence type="ECO:0000256" key="1">
    <source>
        <dbReference type="SAM" id="MobiDB-lite"/>
    </source>
</evidence>
<feature type="compositionally biased region" description="Polar residues" evidence="1">
    <location>
        <begin position="1496"/>
        <end position="1507"/>
    </location>
</feature>
<sequence length="1621" mass="177503">MLPPPPPPPPQRIRPPGPYSRFPPGEIHAWLDGLQQKIARGIRPPSPPSPSPSPPEPSGGYPDHAQYSAYPYDREEHDELYDDHGGFDPRYGVVPEEDNQAYVGSDGDAYAAAYADRGDESDGIEYIGESDSPQPPPRLPLQTGLLTDAPTPYADPGAPLTAASPAVPPLGGGHALTVDQDAMQIDPNLLQEGYQIDAGFLQDLVHHVSQGMASPPQEEGDQDAEYYEDEEEEEEADGVYDEDVVTSGDEREQAPDVQEYSEEYSEEEEEGKDELVDEPSDEEESPIKVQTPTVREVIEIGSSSEEEVSDEESDTGPRKEEEEEEEKEEEEEEQIRQPSWFVNNEAEEDDEMEEEDDEMDEEEEEEEEEEEQQQIPLDLFDQGTEQEKVSLQEENVQVELSAPIVGIPVETSETTTRITEIIEIEEIEEMEDGDEDEDELIDDDDGKMDIERNEQVEFPSTTPTPDAAEQQQQQQQQSPQAGDTDLTVTEIIDVPTGEAPEDAGQAEDDGVVTIATGSQTVDADIDFVPSVPEGVGEGERDVGRARLSTLEAIQETSWLSEFVAEEEEEDAVVVEEDDAEDDAEEDGQTADVNVHIPVEGAGEEQRDSNVEPFALDLALTREEEEPIEITIQIRHEQREVLESMETGPGARNEGQEEGMDVDEHARVGIEPEIQAPHPESPFAVATNGTTVGEQQELVKGDEGLPVDDAFTEATQKQSEEPAIQDETVPDGGGGGDPSPRAVSASSETLPETADNADADTNLPDPAAPPPPTSQIAPLSPHSLRPHPPATASVIVQLPPDESPRVDDIDIDIPSTPPSITNDEQHQQTPIEFPDPKGAPPDTNTQAPIDPHDLKPRAPSSPSLIVEPPADPRPVGDGGDISAAVSRAATPVQFPDPRLPPVDSYLEAPITPHHLEPRSRAPTESLMVEDGQEEDASGSVAAGVAAAAAAGDTVDEAEKTEEEVQNAKGTAGPMTFDEDIPIPMAPQDDYDVELVEALERGREEQREKAREEVEVEMVESEPVELSKSPESVEKEQEPLPLDAMMDVGRQTEDRGELAEEKIGIEEPPTEDVEVKAATQQDEEDVEDKSESKDKGKGRAFSPTPIDEEQVLNDDRHSGPVPVLVDDSPERPPLIMTTSAIERLRHHHNLASGAAAAASQASQTQSETHTHRRTRSRGRAEGSPPPPPVTRSNCYYEKLKVADYGLEAVILAPHCSLANVEQIEEDEAIVQGVPTDEEEQEARKCQMSHDNEVLHPVLCTKIRRIVGLQIFDEGCCYLLYANKGARLPEAEEGSSKKTETPTSTISRGHRKRKSTSAQLGEQSTTASPHKPRASPIGTRSALRRSGVSLEPPESLTPRKKSKEPSLEPAGSYTTEVGDDYSTAGSPGPSSRRLLQTPRRSTRLSSVRREEALEGTAEHEMELEAVQEGGAEVETGQRGEREKTVEEQPQVHQTPRRSARFLPAEEIDNHPSYHPSGSTTVSQSESDQQSLAKPALRKTPSSTREQNNASYRPDEGDEEGSTQDEDTDSEQEEEEETAKEDEESTSEASSKTASKKRKTRDESEDEEDQEDEGEEGTIGSRVVKRRALEDEETGTPVSENEAGEEAPDGDTRRRRGWGKWFRWW</sequence>
<dbReference type="OrthoDB" id="2565141at2759"/>
<organism evidence="2 3">
    <name type="scientific">Cryptococcus neoformans (strain H99 / ATCC 208821 / CBS 10515 / FGSC 9487)</name>
    <name type="common">Cryptococcus neoformans var. grubii serotype A</name>
    <dbReference type="NCBI Taxonomy" id="235443"/>
    <lineage>
        <taxon>Eukaryota</taxon>
        <taxon>Fungi</taxon>
        <taxon>Dikarya</taxon>
        <taxon>Basidiomycota</taxon>
        <taxon>Agaricomycotina</taxon>
        <taxon>Tremellomycetes</taxon>
        <taxon>Tremellales</taxon>
        <taxon>Cryptococcaceae</taxon>
        <taxon>Cryptococcus</taxon>
        <taxon>Cryptococcus neoformans species complex</taxon>
    </lineage>
</organism>
<feature type="compositionally biased region" description="Basic and acidic residues" evidence="1">
    <location>
        <begin position="1404"/>
        <end position="1419"/>
    </location>
</feature>
<dbReference type="EMBL" id="CP003826">
    <property type="protein sequence ID" value="AFR95970.1"/>
    <property type="molecule type" value="Genomic_DNA"/>
</dbReference>
<feature type="compositionally biased region" description="Acidic residues" evidence="1">
    <location>
        <begin position="1012"/>
        <end position="1021"/>
    </location>
</feature>
<feature type="compositionally biased region" description="Polar residues" evidence="1">
    <location>
        <begin position="1472"/>
        <end position="1488"/>
    </location>
</feature>
<dbReference type="PANTHER" id="PTHR48125:SF12">
    <property type="entry name" value="AT HOOK TRANSCRIPTION FACTOR FAMILY-RELATED"/>
    <property type="match status" value="1"/>
</dbReference>
<feature type="region of interest" description="Disordered" evidence="1">
    <location>
        <begin position="1149"/>
        <end position="1190"/>
    </location>
</feature>
<feature type="compositionally biased region" description="Acidic residues" evidence="1">
    <location>
        <begin position="321"/>
        <end position="333"/>
    </location>
</feature>
<feature type="compositionally biased region" description="Acidic residues" evidence="1">
    <location>
        <begin position="259"/>
        <end position="284"/>
    </location>
</feature>
<feature type="compositionally biased region" description="Acidic residues" evidence="1">
    <location>
        <begin position="345"/>
        <end position="372"/>
    </location>
</feature>
<keyword evidence="3" id="KW-1185">Reference proteome</keyword>
<feature type="region of interest" description="Disordered" evidence="1">
    <location>
        <begin position="1"/>
        <end position="26"/>
    </location>
</feature>
<accession>J9VWA2</accession>
<feature type="compositionally biased region" description="Polar residues" evidence="1">
    <location>
        <begin position="1313"/>
        <end position="1325"/>
    </location>
</feature>
<feature type="compositionally biased region" description="Acidic residues" evidence="1">
    <location>
        <begin position="304"/>
        <end position="314"/>
    </location>
</feature>
<feature type="compositionally biased region" description="Acidic residues" evidence="1">
    <location>
        <begin position="1512"/>
        <end position="1542"/>
    </location>
</feature>
<feature type="region of interest" description="Disordered" evidence="1">
    <location>
        <begin position="416"/>
        <end position="508"/>
    </location>
</feature>
<feature type="compositionally biased region" description="Basic and acidic residues" evidence="1">
    <location>
        <begin position="1432"/>
        <end position="1443"/>
    </location>
</feature>
<dbReference type="RefSeq" id="XP_012050775.1">
    <property type="nucleotide sequence ID" value="XM_012195385.1"/>
</dbReference>
<gene>
    <name evidence="2" type="ORF">CNAG_06683</name>
</gene>